<feature type="region of interest" description="Disordered" evidence="1">
    <location>
        <begin position="76"/>
        <end position="99"/>
    </location>
</feature>
<feature type="compositionally biased region" description="Polar residues" evidence="1">
    <location>
        <begin position="89"/>
        <end position="99"/>
    </location>
</feature>
<dbReference type="AlphaFoldDB" id="A0A4Y2NMA1"/>
<accession>A0A4Y2NMA1</accession>
<keyword evidence="3" id="KW-1185">Reference proteome</keyword>
<proteinExistence type="predicted"/>
<evidence type="ECO:0000256" key="1">
    <source>
        <dbReference type="SAM" id="MobiDB-lite"/>
    </source>
</evidence>
<evidence type="ECO:0000313" key="3">
    <source>
        <dbReference type="Proteomes" id="UP000499080"/>
    </source>
</evidence>
<reference evidence="2 3" key="1">
    <citation type="journal article" date="2019" name="Sci. Rep.">
        <title>Orb-weaving spider Araneus ventricosus genome elucidates the spidroin gene catalogue.</title>
        <authorList>
            <person name="Kono N."/>
            <person name="Nakamura H."/>
            <person name="Ohtoshi R."/>
            <person name="Moran D.A.P."/>
            <person name="Shinohara A."/>
            <person name="Yoshida Y."/>
            <person name="Fujiwara M."/>
            <person name="Mori M."/>
            <person name="Tomita M."/>
            <person name="Arakawa K."/>
        </authorList>
    </citation>
    <scope>NUCLEOTIDE SEQUENCE [LARGE SCALE GENOMIC DNA]</scope>
</reference>
<name>A0A4Y2NMA1_ARAVE</name>
<gene>
    <name evidence="2" type="ORF">AVEN_117839_1</name>
</gene>
<protein>
    <submittedName>
        <fullName evidence="2">Uncharacterized protein</fullName>
    </submittedName>
</protein>
<dbReference type="Proteomes" id="UP000499080">
    <property type="component" value="Unassembled WGS sequence"/>
</dbReference>
<organism evidence="2 3">
    <name type="scientific">Araneus ventricosus</name>
    <name type="common">Orbweaver spider</name>
    <name type="synonym">Epeira ventricosa</name>
    <dbReference type="NCBI Taxonomy" id="182803"/>
    <lineage>
        <taxon>Eukaryota</taxon>
        <taxon>Metazoa</taxon>
        <taxon>Ecdysozoa</taxon>
        <taxon>Arthropoda</taxon>
        <taxon>Chelicerata</taxon>
        <taxon>Arachnida</taxon>
        <taxon>Araneae</taxon>
        <taxon>Araneomorphae</taxon>
        <taxon>Entelegynae</taxon>
        <taxon>Araneoidea</taxon>
        <taxon>Araneidae</taxon>
        <taxon>Araneus</taxon>
    </lineage>
</organism>
<sequence>MKQVVLSINRRRSPICFRRQRCTWVSDIVSMNQTALSAFSFGVHILRQICVTRKTENRTRLHSQLSALASTFCAKSASPGEQKKRTRLHSQLSPLASTF</sequence>
<comment type="caution">
    <text evidence="2">The sequence shown here is derived from an EMBL/GenBank/DDBJ whole genome shotgun (WGS) entry which is preliminary data.</text>
</comment>
<dbReference type="EMBL" id="BGPR01009298">
    <property type="protein sequence ID" value="GBN39157.1"/>
    <property type="molecule type" value="Genomic_DNA"/>
</dbReference>
<evidence type="ECO:0000313" key="2">
    <source>
        <dbReference type="EMBL" id="GBN39157.1"/>
    </source>
</evidence>